<dbReference type="EMBL" id="JAHUZB010000002">
    <property type="protein sequence ID" value="MBV7389868.1"/>
    <property type="molecule type" value="Genomic_DNA"/>
</dbReference>
<feature type="transmembrane region" description="Helical" evidence="1">
    <location>
        <begin position="119"/>
        <end position="136"/>
    </location>
</feature>
<protein>
    <recommendedName>
        <fullName evidence="4">DUF2142 domain-containing protein</fullName>
    </recommendedName>
</protein>
<proteinExistence type="predicted"/>
<organism evidence="2 3">
    <name type="scientific">Enterococcus alishanensis</name>
    <dbReference type="NCBI Taxonomy" id="1303817"/>
    <lineage>
        <taxon>Bacteria</taxon>
        <taxon>Bacillati</taxon>
        <taxon>Bacillota</taxon>
        <taxon>Bacilli</taxon>
        <taxon>Lactobacillales</taxon>
        <taxon>Enterococcaceae</taxon>
        <taxon>Enterococcus</taxon>
    </lineage>
</organism>
<feature type="transmembrane region" description="Helical" evidence="1">
    <location>
        <begin position="307"/>
        <end position="328"/>
    </location>
</feature>
<evidence type="ECO:0000313" key="2">
    <source>
        <dbReference type="EMBL" id="MBV7389868.1"/>
    </source>
</evidence>
<dbReference type="RefSeq" id="WP_218324932.1">
    <property type="nucleotide sequence ID" value="NZ_JAHUZB010000002.1"/>
</dbReference>
<feature type="transmembrane region" description="Helical" evidence="1">
    <location>
        <begin position="209"/>
        <end position="227"/>
    </location>
</feature>
<keyword evidence="1" id="KW-0472">Membrane</keyword>
<evidence type="ECO:0008006" key="4">
    <source>
        <dbReference type="Google" id="ProtNLM"/>
    </source>
</evidence>
<feature type="transmembrane region" description="Helical" evidence="1">
    <location>
        <begin position="156"/>
        <end position="179"/>
    </location>
</feature>
<keyword evidence="3" id="KW-1185">Reference proteome</keyword>
<feature type="transmembrane region" description="Helical" evidence="1">
    <location>
        <begin position="9"/>
        <end position="29"/>
    </location>
</feature>
<keyword evidence="1" id="KW-1133">Transmembrane helix</keyword>
<feature type="transmembrane region" description="Helical" evidence="1">
    <location>
        <begin position="368"/>
        <end position="389"/>
    </location>
</feature>
<feature type="transmembrane region" description="Helical" evidence="1">
    <location>
        <begin position="340"/>
        <end position="356"/>
    </location>
</feature>
<gene>
    <name evidence="2" type="ORF">KUA55_04190</name>
</gene>
<keyword evidence="1" id="KW-0812">Transmembrane</keyword>
<reference evidence="2 3" key="1">
    <citation type="submission" date="2021-06" db="EMBL/GenBank/DDBJ databases">
        <title>Enterococcus alishanensis sp. nov., a novel lactic acid bacterium isolated from fresh coffee beans.</title>
        <authorList>
            <person name="Chen Y.-S."/>
        </authorList>
    </citation>
    <scope>NUCLEOTIDE SEQUENCE [LARGE SCALE GENOMIC DNA]</scope>
    <source>
        <strain evidence="2 3">ALS3</strain>
    </source>
</reference>
<name>A0ABS6TAE7_9ENTE</name>
<feature type="transmembrane region" description="Helical" evidence="1">
    <location>
        <begin position="186"/>
        <end position="203"/>
    </location>
</feature>
<dbReference type="Proteomes" id="UP000774130">
    <property type="component" value="Unassembled WGS sequence"/>
</dbReference>
<evidence type="ECO:0000313" key="3">
    <source>
        <dbReference type="Proteomes" id="UP000774130"/>
    </source>
</evidence>
<sequence length="394" mass="45708">MMKNKMRGIIIFVGLIAIFFSSLLLVYTIPNSAVEKNIEKSSVVFEAEGNYPVLNFGDKSASQLDNFTDSLMIKGASKGNKGVVYESMDNSDYPRYWHGYLIFLRPLLVFFSYGSIRQLYGLVLAVLIGLNCLLLAKKLNIFFAFSFLVTLFMARFYTFFVSMQFSNVFIILMLCNIFLLTRKEKYFSNYGNILITCLSIGMITNFFDLLTVPLITLAEPLILYLCLKNKYIAHTDFFTNALEIVTNSIVWMVGYTVTWFSKWILASFILKRNIIKESLHRILFRTEGSADYPIDRAFMLKGNTSNFFSNFNIVILLLLVLAAIIYFIKTKHMPFSKKMWPILLLIAYPYIWYMIVVNHSQIHSFFTYRLQIISVFSLLSFISMQFVTVKKIRR</sequence>
<comment type="caution">
    <text evidence="2">The sequence shown here is derived from an EMBL/GenBank/DDBJ whole genome shotgun (WGS) entry which is preliminary data.</text>
</comment>
<feature type="transmembrane region" description="Helical" evidence="1">
    <location>
        <begin position="248"/>
        <end position="270"/>
    </location>
</feature>
<evidence type="ECO:0000256" key="1">
    <source>
        <dbReference type="SAM" id="Phobius"/>
    </source>
</evidence>
<accession>A0ABS6TAE7</accession>
<feature type="transmembrane region" description="Helical" evidence="1">
    <location>
        <begin position="96"/>
        <end position="114"/>
    </location>
</feature>